<proteinExistence type="predicted"/>
<keyword evidence="1" id="KW-0732">Signal</keyword>
<feature type="chain" id="PRO_5031032132" evidence="1">
    <location>
        <begin position="23"/>
        <end position="121"/>
    </location>
</feature>
<organism evidence="2">
    <name type="scientific">Desulfobacca acetoxidans</name>
    <dbReference type="NCBI Taxonomy" id="60893"/>
    <lineage>
        <taxon>Bacteria</taxon>
        <taxon>Pseudomonadati</taxon>
        <taxon>Thermodesulfobacteriota</taxon>
        <taxon>Desulfobaccia</taxon>
        <taxon>Desulfobaccales</taxon>
        <taxon>Desulfobaccaceae</taxon>
        <taxon>Desulfobacca</taxon>
    </lineage>
</organism>
<evidence type="ECO:0000313" key="2">
    <source>
        <dbReference type="EMBL" id="HHS30980.1"/>
    </source>
</evidence>
<gene>
    <name evidence="2" type="ORF">ENV52_14940</name>
</gene>
<evidence type="ECO:0000256" key="1">
    <source>
        <dbReference type="SAM" id="SignalP"/>
    </source>
</evidence>
<dbReference type="AlphaFoldDB" id="A0A7V6A697"/>
<name>A0A7V6A697_9BACT</name>
<accession>A0A7V6A697</accession>
<comment type="caution">
    <text evidence="2">The sequence shown here is derived from an EMBL/GenBank/DDBJ whole genome shotgun (WGS) entry which is preliminary data.</text>
</comment>
<protein>
    <submittedName>
        <fullName evidence="2">Uncharacterized protein</fullName>
    </submittedName>
</protein>
<feature type="signal peptide" evidence="1">
    <location>
        <begin position="1"/>
        <end position="22"/>
    </location>
</feature>
<reference evidence="2" key="1">
    <citation type="journal article" date="2020" name="mSystems">
        <title>Genome- and Community-Level Interaction Insights into Carbon Utilization and Element Cycling Functions of Hydrothermarchaeota in Hydrothermal Sediment.</title>
        <authorList>
            <person name="Zhou Z."/>
            <person name="Liu Y."/>
            <person name="Xu W."/>
            <person name="Pan J."/>
            <person name="Luo Z.H."/>
            <person name="Li M."/>
        </authorList>
    </citation>
    <scope>NUCLEOTIDE SEQUENCE [LARGE SCALE GENOMIC DNA]</scope>
    <source>
        <strain evidence="2">SpSt-767</strain>
    </source>
</reference>
<dbReference type="CDD" id="cd22784">
    <property type="entry name" value="DPBB_MltA_YuiC-like"/>
    <property type="match status" value="1"/>
</dbReference>
<sequence>MKTLMITCLLGLGLALPQTTMGVNMSIVSVTAYSYSGGAPPYNLTASGKRVQEGMLALSRDVERDLQLSFGDRVLLHGLGVFEFQDRMASRWKQKADVFMHSDYKARSFGVRRYVVLVKLV</sequence>
<dbReference type="EMBL" id="DTGR01000230">
    <property type="protein sequence ID" value="HHS30980.1"/>
    <property type="molecule type" value="Genomic_DNA"/>
</dbReference>